<sequence>MKIIGCLIWLGLLVFFLLFPEWRGRVVFFFQYDVPKFFRALYGGVLLSVLRVGRFMVLCLAAGSISIFANEVAAIFGLAPFFSGSSYTALLGLFSEKSTWAVVTTIVATTVAMSNTRKLDMDDFDFELRKQERRQKAEEKLEERVGRRSVPVVRPSWRKKDSRSGFARNF</sequence>
<keyword evidence="3" id="KW-1185">Reference proteome</keyword>
<dbReference type="RefSeq" id="WP_143856109.1">
    <property type="nucleotide sequence ID" value="NZ_CP041730.1"/>
</dbReference>
<keyword evidence="1" id="KW-1133">Transmembrane helix</keyword>
<name>A0A516SAK4_9NEIS</name>
<organism evidence="2 3">
    <name type="scientific">Chitinimonas arctica</name>
    <dbReference type="NCBI Taxonomy" id="2594795"/>
    <lineage>
        <taxon>Bacteria</taxon>
        <taxon>Pseudomonadati</taxon>
        <taxon>Pseudomonadota</taxon>
        <taxon>Betaproteobacteria</taxon>
        <taxon>Neisseriales</taxon>
        <taxon>Chitinibacteraceae</taxon>
        <taxon>Chitinimonas</taxon>
    </lineage>
</organism>
<dbReference type="EMBL" id="CP041730">
    <property type="protein sequence ID" value="QDQ25184.1"/>
    <property type="molecule type" value="Genomic_DNA"/>
</dbReference>
<evidence type="ECO:0000313" key="3">
    <source>
        <dbReference type="Proteomes" id="UP000317550"/>
    </source>
</evidence>
<evidence type="ECO:0000256" key="1">
    <source>
        <dbReference type="SAM" id="Phobius"/>
    </source>
</evidence>
<feature type="transmembrane region" description="Helical" evidence="1">
    <location>
        <begin position="72"/>
        <end position="94"/>
    </location>
</feature>
<keyword evidence="1" id="KW-0812">Transmembrane</keyword>
<accession>A0A516SAK4</accession>
<gene>
    <name evidence="2" type="ORF">FNU76_01760</name>
</gene>
<dbReference type="AlphaFoldDB" id="A0A516SAK4"/>
<protein>
    <submittedName>
        <fullName evidence="2">Uncharacterized protein</fullName>
    </submittedName>
</protein>
<dbReference type="Proteomes" id="UP000317550">
    <property type="component" value="Chromosome"/>
</dbReference>
<reference evidence="3" key="1">
    <citation type="submission" date="2019-07" db="EMBL/GenBank/DDBJ databases">
        <title>Chitinimonas sp. nov., isolated from Ny-Alesund, arctica soil.</title>
        <authorList>
            <person name="Xu Q."/>
            <person name="Peng F."/>
        </authorList>
    </citation>
    <scope>NUCLEOTIDE SEQUENCE [LARGE SCALE GENOMIC DNA]</scope>
    <source>
        <strain evidence="3">R3-44</strain>
    </source>
</reference>
<keyword evidence="1" id="KW-0472">Membrane</keyword>
<proteinExistence type="predicted"/>
<feature type="transmembrane region" description="Helical" evidence="1">
    <location>
        <begin position="100"/>
        <end position="116"/>
    </location>
</feature>
<dbReference type="KEGG" id="cari:FNU76_01760"/>
<evidence type="ECO:0000313" key="2">
    <source>
        <dbReference type="EMBL" id="QDQ25184.1"/>
    </source>
</evidence>
<feature type="transmembrane region" description="Helical" evidence="1">
    <location>
        <begin position="39"/>
        <end position="60"/>
    </location>
</feature>